<feature type="active site" description="Proton acceptor" evidence="8">
    <location>
        <position position="123"/>
    </location>
</feature>
<evidence type="ECO:0000256" key="8">
    <source>
        <dbReference type="PIRSR" id="PIRSR640255-1"/>
    </source>
</evidence>
<dbReference type="PANTHER" id="PTHR13966">
    <property type="entry name" value="ENDONUCLEASE RELATED"/>
    <property type="match status" value="1"/>
</dbReference>
<dbReference type="InterPro" id="IPR001604">
    <property type="entry name" value="Endo_G_ENPP1-like_dom"/>
</dbReference>
<dbReference type="Gene3D" id="3.40.570.10">
    <property type="entry name" value="Extracellular Endonuclease, subunit A"/>
    <property type="match status" value="1"/>
</dbReference>
<evidence type="ECO:0000256" key="5">
    <source>
        <dbReference type="ARBA" id="ARBA00022759"/>
    </source>
</evidence>
<feature type="region of interest" description="Disordered" evidence="11">
    <location>
        <begin position="85"/>
        <end position="109"/>
    </location>
</feature>
<dbReference type="InterPro" id="IPR018524">
    <property type="entry name" value="DNA/RNA_endonuclease_AS"/>
</dbReference>
<dbReference type="RefSeq" id="WP_015237165.1">
    <property type="nucleotide sequence ID" value="NC_019793.1"/>
</dbReference>
<dbReference type="Pfam" id="PF01223">
    <property type="entry name" value="Endonuclease_NS"/>
    <property type="match status" value="1"/>
</dbReference>
<dbReference type="PANTHER" id="PTHR13966:SF5">
    <property type="entry name" value="ENDONUCLEASE G, MITOCHONDRIAL"/>
    <property type="match status" value="1"/>
</dbReference>
<evidence type="ECO:0000256" key="7">
    <source>
        <dbReference type="ARBA" id="ARBA00022842"/>
    </source>
</evidence>
<dbReference type="GO" id="GO:0016787">
    <property type="term" value="F:hydrolase activity"/>
    <property type="evidence" value="ECO:0007669"/>
    <property type="project" value="UniProtKB-KW"/>
</dbReference>
<dbReference type="STRING" id="937777.Deipe_3434"/>
<dbReference type="HOGENOM" id="CLU_055174_1_1_0"/>
<evidence type="ECO:0000256" key="6">
    <source>
        <dbReference type="ARBA" id="ARBA00022801"/>
    </source>
</evidence>
<evidence type="ECO:0000313" key="14">
    <source>
        <dbReference type="EMBL" id="AFZ68867.1"/>
    </source>
</evidence>
<evidence type="ECO:0000313" key="15">
    <source>
        <dbReference type="Proteomes" id="UP000010467"/>
    </source>
</evidence>
<dbReference type="PROSITE" id="PS01070">
    <property type="entry name" value="NUCLEASE_NON_SPEC"/>
    <property type="match status" value="1"/>
</dbReference>
<dbReference type="SUPFAM" id="SSF54060">
    <property type="entry name" value="His-Me finger endonucleases"/>
    <property type="match status" value="1"/>
</dbReference>
<reference evidence="15" key="1">
    <citation type="submission" date="2012-03" db="EMBL/GenBank/DDBJ databases">
        <title>Complete sequence of chromosome of Deinococcus peraridilitoris DSM 19664.</title>
        <authorList>
            <person name="Lucas S."/>
            <person name="Copeland A."/>
            <person name="Lapidus A."/>
            <person name="Glavina del Rio T."/>
            <person name="Dalin E."/>
            <person name="Tice H."/>
            <person name="Bruce D."/>
            <person name="Goodwin L."/>
            <person name="Pitluck S."/>
            <person name="Peters L."/>
            <person name="Mikhailova N."/>
            <person name="Lu M."/>
            <person name="Kyrpides N."/>
            <person name="Mavromatis K."/>
            <person name="Ivanova N."/>
            <person name="Brettin T."/>
            <person name="Detter J.C."/>
            <person name="Han C."/>
            <person name="Larimer F."/>
            <person name="Land M."/>
            <person name="Hauser L."/>
            <person name="Markowitz V."/>
            <person name="Cheng J.-F."/>
            <person name="Hugenholtz P."/>
            <person name="Woyke T."/>
            <person name="Wu D."/>
            <person name="Pukall R."/>
            <person name="Steenblock K."/>
            <person name="Brambilla E."/>
            <person name="Klenk H.-P."/>
            <person name="Eisen J.A."/>
        </authorList>
    </citation>
    <scope>NUCLEOTIDE SEQUENCE [LARGE SCALE GENOMIC DNA]</scope>
    <source>
        <strain evidence="15">DSM 19664 / LMG 22246 / CIP 109416 / KR-200</strain>
    </source>
</reference>
<dbReference type="SMART" id="SM00477">
    <property type="entry name" value="NUC"/>
    <property type="match status" value="1"/>
</dbReference>
<evidence type="ECO:0000256" key="10">
    <source>
        <dbReference type="RuleBase" id="RU366055"/>
    </source>
</evidence>
<dbReference type="SMART" id="SM00892">
    <property type="entry name" value="Endonuclease_NS"/>
    <property type="match status" value="1"/>
</dbReference>
<evidence type="ECO:0000256" key="3">
    <source>
        <dbReference type="ARBA" id="ARBA00022722"/>
    </source>
</evidence>
<keyword evidence="6 10" id="KW-0378">Hydrolase</keyword>
<protein>
    <recommendedName>
        <fullName evidence="10">Endonuclease</fullName>
        <ecNumber evidence="10">3.1.30.-</ecNumber>
    </recommendedName>
</protein>
<keyword evidence="5 10" id="KW-0255">Endonuclease</keyword>
<gene>
    <name evidence="14" type="ordered locus">Deipe_3434</name>
</gene>
<keyword evidence="15" id="KW-1185">Reference proteome</keyword>
<dbReference type="GO" id="GO:0046872">
    <property type="term" value="F:metal ion binding"/>
    <property type="evidence" value="ECO:0007669"/>
    <property type="project" value="UniProtKB-KW"/>
</dbReference>
<evidence type="ECO:0000259" key="13">
    <source>
        <dbReference type="SMART" id="SM00892"/>
    </source>
</evidence>
<feature type="domain" description="ENPP1-3/EXOG-like endonuclease/phosphodiesterase" evidence="12">
    <location>
        <begin position="61"/>
        <end position="255"/>
    </location>
</feature>
<dbReference type="EC" id="3.1.30.-" evidence="10"/>
<keyword evidence="3 10" id="KW-0540">Nuclease</keyword>
<accession>L0A6P9</accession>
<dbReference type="GO" id="GO:0004519">
    <property type="term" value="F:endonuclease activity"/>
    <property type="evidence" value="ECO:0007669"/>
    <property type="project" value="UniProtKB-UniRule"/>
</dbReference>
<dbReference type="GO" id="GO:0003676">
    <property type="term" value="F:nucleic acid binding"/>
    <property type="evidence" value="ECO:0007669"/>
    <property type="project" value="InterPro"/>
</dbReference>
<dbReference type="InterPro" id="IPR044929">
    <property type="entry name" value="DNA/RNA_non-sp_Endonuclease_sf"/>
</dbReference>
<keyword evidence="4 9" id="KW-0479">Metal-binding</keyword>
<dbReference type="InterPro" id="IPR044925">
    <property type="entry name" value="His-Me_finger_sf"/>
</dbReference>
<dbReference type="EMBL" id="CP003382">
    <property type="protein sequence ID" value="AFZ68867.1"/>
    <property type="molecule type" value="Genomic_DNA"/>
</dbReference>
<dbReference type="KEGG" id="dpd:Deipe_3434"/>
<dbReference type="AlphaFoldDB" id="L0A6P9"/>
<dbReference type="InterPro" id="IPR020821">
    <property type="entry name" value="ENPP1-3/EXOG-like_nuc-like"/>
</dbReference>
<comment type="similarity">
    <text evidence="2 10">Belongs to the DNA/RNA non-specific endonuclease family.</text>
</comment>
<dbReference type="CDD" id="cd00091">
    <property type="entry name" value="NUC"/>
    <property type="match status" value="1"/>
</dbReference>
<evidence type="ECO:0000259" key="12">
    <source>
        <dbReference type="SMART" id="SM00477"/>
    </source>
</evidence>
<comment type="cofactor">
    <cofactor evidence="1 10">
        <name>Mg(2+)</name>
        <dbReference type="ChEBI" id="CHEBI:18420"/>
    </cofactor>
</comment>
<evidence type="ECO:0000256" key="11">
    <source>
        <dbReference type="SAM" id="MobiDB-lite"/>
    </source>
</evidence>
<evidence type="ECO:0000256" key="9">
    <source>
        <dbReference type="PIRSR" id="PIRSR640255-2"/>
    </source>
</evidence>
<dbReference type="Proteomes" id="UP000010467">
    <property type="component" value="Chromosome"/>
</dbReference>
<proteinExistence type="inferred from homology"/>
<sequence>MRRRRNSWLILAVLLVLGLLGRLLAPDSPSDFGSAGECGEKFAFGRPLVQGEGENATLLCRKGYAVLHDPDLRVSLYAAERLTNTDADGSVPRQDDFEPDPDLPAGERAELSDYRGSGFDRGHLAPAADFSDDPTEMDESFLLSNMVPQNGPMNSGIWSGLESATRACAKSVGEIFIYTGPVFEGGVKRTVGRNRVAVPTGLYKVVVEPKSGQARTFLMPNRALQRTSDFGRYEVPVTRIEQLTGLTFFPEGRIDKTRSGAFCASSFGS</sequence>
<feature type="domain" description="DNA/RNA non-specific endonuclease/pyrophosphatase/phosphodiesterase" evidence="13">
    <location>
        <begin position="60"/>
        <end position="255"/>
    </location>
</feature>
<dbReference type="OrthoDB" id="9801679at2"/>
<evidence type="ECO:0000256" key="2">
    <source>
        <dbReference type="ARBA" id="ARBA00010052"/>
    </source>
</evidence>
<evidence type="ECO:0000256" key="1">
    <source>
        <dbReference type="ARBA" id="ARBA00001946"/>
    </source>
</evidence>
<dbReference type="InterPro" id="IPR040255">
    <property type="entry name" value="Non-specific_endonuclease"/>
</dbReference>
<keyword evidence="7" id="KW-0460">Magnesium</keyword>
<evidence type="ECO:0000256" key="4">
    <source>
        <dbReference type="ARBA" id="ARBA00022723"/>
    </source>
</evidence>
<organism evidence="14 15">
    <name type="scientific">Deinococcus peraridilitoris (strain DSM 19664 / LMG 22246 / CIP 109416 / KR-200)</name>
    <dbReference type="NCBI Taxonomy" id="937777"/>
    <lineage>
        <taxon>Bacteria</taxon>
        <taxon>Thermotogati</taxon>
        <taxon>Deinococcota</taxon>
        <taxon>Deinococci</taxon>
        <taxon>Deinococcales</taxon>
        <taxon>Deinococcaceae</taxon>
        <taxon>Deinococcus</taxon>
    </lineage>
</organism>
<name>L0A6P9_DEIPD</name>
<dbReference type="PATRIC" id="fig|937777.3.peg.3446"/>
<feature type="binding site" evidence="9">
    <location>
        <position position="154"/>
    </location>
    <ligand>
        <name>Mg(2+)</name>
        <dbReference type="ChEBI" id="CHEBI:18420"/>
        <note>catalytic</note>
    </ligand>
</feature>
<dbReference type="eggNOG" id="COG1864">
    <property type="taxonomic scope" value="Bacteria"/>
</dbReference>